<dbReference type="Proteomes" id="UP000569018">
    <property type="component" value="Unassembled WGS sequence"/>
</dbReference>
<keyword evidence="3" id="KW-0067">ATP-binding</keyword>
<evidence type="ECO:0000256" key="3">
    <source>
        <dbReference type="ARBA" id="ARBA00022840"/>
    </source>
</evidence>
<name>A0A6V8PGK1_9ACTN</name>
<gene>
    <name evidence="5" type="ORF">HKBW3S09_00574</name>
    <name evidence="6" type="ORF">HKBW3S34_02373</name>
    <name evidence="7" type="ORF">HKBW3S44_01206</name>
    <name evidence="8" type="ORF">HKBW3S47_01543</name>
</gene>
<keyword evidence="2" id="KW-0378">Hydrolase</keyword>
<dbReference type="InterPro" id="IPR004948">
    <property type="entry name" value="Nuc-triphosphatase_THEP1"/>
</dbReference>
<accession>A0A6V8PGK1</accession>
<evidence type="ECO:0000313" key="9">
    <source>
        <dbReference type="Proteomes" id="UP000561271"/>
    </source>
</evidence>
<evidence type="ECO:0000256" key="2">
    <source>
        <dbReference type="ARBA" id="ARBA00022801"/>
    </source>
</evidence>
<keyword evidence="12" id="KW-1185">Reference proteome</keyword>
<dbReference type="Proteomes" id="UP000561271">
    <property type="component" value="Unassembled WGS sequence"/>
</dbReference>
<evidence type="ECO:0000313" key="8">
    <source>
        <dbReference type="EMBL" id="GFP39846.1"/>
    </source>
</evidence>
<protein>
    <submittedName>
        <fullName evidence="6">Nucleoside-triphosphatase</fullName>
    </submittedName>
</protein>
<evidence type="ECO:0000313" key="10">
    <source>
        <dbReference type="Proteomes" id="UP000569018"/>
    </source>
</evidence>
<proteinExistence type="inferred from homology"/>
<dbReference type="Gene3D" id="3.40.50.300">
    <property type="entry name" value="P-loop containing nucleotide triphosphate hydrolases"/>
    <property type="match status" value="1"/>
</dbReference>
<dbReference type="Pfam" id="PF03266">
    <property type="entry name" value="NTPase_1"/>
    <property type="match status" value="1"/>
</dbReference>
<dbReference type="AlphaFoldDB" id="A0A6V8PGK1"/>
<dbReference type="InterPro" id="IPR003593">
    <property type="entry name" value="AAA+_ATPase"/>
</dbReference>
<dbReference type="Proteomes" id="UP000588083">
    <property type="component" value="Unassembled WGS sequence"/>
</dbReference>
<dbReference type="EMBL" id="BLRW01000053">
    <property type="protein sequence ID" value="GFP23107.1"/>
    <property type="molecule type" value="Genomic_DNA"/>
</dbReference>
<dbReference type="GO" id="GO:0017111">
    <property type="term" value="F:ribonucleoside triphosphate phosphatase activity"/>
    <property type="evidence" value="ECO:0007669"/>
    <property type="project" value="InterPro"/>
</dbReference>
<evidence type="ECO:0000256" key="1">
    <source>
        <dbReference type="ARBA" id="ARBA00022741"/>
    </source>
</evidence>
<organism evidence="6 12">
    <name type="scientific">Candidatus Hakubella thermalkaliphila</name>
    <dbReference type="NCBI Taxonomy" id="2754717"/>
    <lineage>
        <taxon>Bacteria</taxon>
        <taxon>Bacillati</taxon>
        <taxon>Actinomycetota</taxon>
        <taxon>Actinomycetota incertae sedis</taxon>
        <taxon>Candidatus Hakubellales</taxon>
        <taxon>Candidatus Hakubellaceae</taxon>
        <taxon>Candidatus Hakubella</taxon>
    </lineage>
</organism>
<dbReference type="PANTHER" id="PTHR43146">
    <property type="entry name" value="CANCER-RELATED NUCLEOSIDE-TRIPHOSPHATASE"/>
    <property type="match status" value="1"/>
</dbReference>
<comment type="caution">
    <text evidence="6">The sequence shown here is derived from an EMBL/GenBank/DDBJ whole genome shotgun (WGS) entry which is preliminary data.</text>
</comment>
<dbReference type="PANTHER" id="PTHR43146:SF1">
    <property type="entry name" value="CANCER-RELATED NUCLEOSIDE-TRIPHOSPHATASE"/>
    <property type="match status" value="1"/>
</dbReference>
<evidence type="ECO:0000259" key="4">
    <source>
        <dbReference type="SMART" id="SM00382"/>
    </source>
</evidence>
<evidence type="ECO:0000313" key="5">
    <source>
        <dbReference type="EMBL" id="GFP23107.1"/>
    </source>
</evidence>
<dbReference type="NCBIfam" id="NF010248">
    <property type="entry name" value="PRK13695.1"/>
    <property type="match status" value="1"/>
</dbReference>
<dbReference type="SMART" id="SM00382">
    <property type="entry name" value="AAA"/>
    <property type="match status" value="1"/>
</dbReference>
<evidence type="ECO:0000313" key="11">
    <source>
        <dbReference type="Proteomes" id="UP000585609"/>
    </source>
</evidence>
<evidence type="ECO:0000313" key="6">
    <source>
        <dbReference type="EMBL" id="GFP31453.1"/>
    </source>
</evidence>
<dbReference type="GO" id="GO:0005524">
    <property type="term" value="F:ATP binding"/>
    <property type="evidence" value="ECO:0007669"/>
    <property type="project" value="UniProtKB-KW"/>
</dbReference>
<reference evidence="9 10" key="1">
    <citation type="journal article" date="2020" name="Front. Microbiol.">
        <title>Single-cell genomics of novel Actinobacteria with the Wood-Ljungdahl pathway discovered in a serpentinizing system.</title>
        <authorList>
            <person name="Merino N."/>
            <person name="Kawai M."/>
            <person name="Boyd E.S."/>
            <person name="Colman D.R."/>
            <person name="McGlynn S.E."/>
            <person name="Nealson K.H."/>
            <person name="Kurokawa K."/>
            <person name="Hongoh Y."/>
        </authorList>
    </citation>
    <scope>NUCLEOTIDE SEQUENCE [LARGE SCALE GENOMIC DNA]</scope>
    <source>
        <strain evidence="5 11">S09_30</strain>
        <strain evidence="6 12">S34</strain>
        <strain evidence="7 9">S44</strain>
        <strain evidence="8 10">S47</strain>
    </source>
</reference>
<dbReference type="HAMAP" id="MF_00796">
    <property type="entry name" value="NTPase_1"/>
    <property type="match status" value="1"/>
</dbReference>
<dbReference type="EMBL" id="BLRZ01000338">
    <property type="protein sequence ID" value="GFP31453.1"/>
    <property type="molecule type" value="Genomic_DNA"/>
</dbReference>
<dbReference type="InterPro" id="IPR027417">
    <property type="entry name" value="P-loop_NTPase"/>
</dbReference>
<sequence>MRLMPLKRNILITGVPGIGKTTLIKKIAEELKAFHPVGFYTTEIREAGIRKGFELVSLDGRRGILSHTDIESPYRVGKYWVDLRGFEYFLDSTAFLDPSTAIIIIDEIGKMECLSPKFKKLIKAILNSEKLVLATIALKGSGLIEEIKRRQDIKLFEMTQDNRYSLLLEILKETKAILSEIP</sequence>
<keyword evidence="1" id="KW-0547">Nucleotide-binding</keyword>
<dbReference type="EMBL" id="BLSD01000097">
    <property type="protein sequence ID" value="GFP39846.1"/>
    <property type="molecule type" value="Genomic_DNA"/>
</dbReference>
<dbReference type="Proteomes" id="UP000585609">
    <property type="component" value="Unassembled WGS sequence"/>
</dbReference>
<dbReference type="SUPFAM" id="SSF52540">
    <property type="entry name" value="P-loop containing nucleoside triphosphate hydrolases"/>
    <property type="match status" value="1"/>
</dbReference>
<evidence type="ECO:0000313" key="7">
    <source>
        <dbReference type="EMBL" id="GFP37526.1"/>
    </source>
</evidence>
<feature type="domain" description="AAA+ ATPase" evidence="4">
    <location>
        <begin position="6"/>
        <end position="157"/>
    </location>
</feature>
<evidence type="ECO:0000313" key="12">
    <source>
        <dbReference type="Proteomes" id="UP000588083"/>
    </source>
</evidence>
<dbReference type="EMBL" id="BLSC01000103">
    <property type="protein sequence ID" value="GFP37526.1"/>
    <property type="molecule type" value="Genomic_DNA"/>
</dbReference>